<organism evidence="1 2">
    <name type="scientific">Caloramator australicus RC3</name>
    <dbReference type="NCBI Taxonomy" id="857293"/>
    <lineage>
        <taxon>Bacteria</taxon>
        <taxon>Bacillati</taxon>
        <taxon>Bacillota</taxon>
        <taxon>Clostridia</taxon>
        <taxon>Eubacteriales</taxon>
        <taxon>Clostridiaceae</taxon>
        <taxon>Caloramator</taxon>
    </lineage>
</organism>
<comment type="caution">
    <text evidence="1">The sequence shown here is derived from an EMBL/GenBank/DDBJ whole genome shotgun (WGS) entry which is preliminary data.</text>
</comment>
<keyword evidence="2" id="KW-1185">Reference proteome</keyword>
<dbReference type="EMBL" id="CAKP01000151">
    <property type="protein sequence ID" value="CCJ34738.1"/>
    <property type="molecule type" value="Genomic_DNA"/>
</dbReference>
<dbReference type="AlphaFoldDB" id="I7LIC1"/>
<dbReference type="STRING" id="857293.CAAU_2655"/>
<evidence type="ECO:0000313" key="1">
    <source>
        <dbReference type="EMBL" id="CCJ34738.1"/>
    </source>
</evidence>
<dbReference type="Proteomes" id="UP000007652">
    <property type="component" value="Unassembled WGS sequence"/>
</dbReference>
<evidence type="ECO:0000313" key="2">
    <source>
        <dbReference type="Proteomes" id="UP000007652"/>
    </source>
</evidence>
<sequence length="50" mass="5664">MSWKNIFELLGGLGLFIFGMKTMGDGLQKAAGNRLKRSLKPSQETEFLRF</sequence>
<reference evidence="1 2" key="1">
    <citation type="journal article" date="2011" name="J. Bacteriol.">
        <title>Draft genome sequence of Caloramator australicus strain RC3T, a thermoanaerobe from the Great Artesian Basin of Australia.</title>
        <authorList>
            <person name="Ogg C.D."/>
            <person name="Patel B.K.C."/>
        </authorList>
    </citation>
    <scope>NUCLEOTIDE SEQUENCE [LARGE SCALE GENOMIC DNA]</scope>
    <source>
        <strain evidence="1 2">RC3</strain>
    </source>
</reference>
<name>I7LIC1_9CLOT</name>
<protein>
    <submittedName>
        <fullName evidence="1">Uncharacterized protein</fullName>
    </submittedName>
</protein>
<proteinExistence type="predicted"/>
<accession>I7LIC1</accession>
<gene>
    <name evidence="1" type="ORF">CAAU_2655</name>
</gene>